<dbReference type="AlphaFoldDB" id="A0A8J7WU09"/>
<gene>
    <name evidence="1" type="ORF">KGA66_25700</name>
</gene>
<comment type="caution">
    <text evidence="1">The sequence shown here is derived from an EMBL/GenBank/DDBJ whole genome shotgun (WGS) entry which is preliminary data.</text>
</comment>
<protein>
    <submittedName>
        <fullName evidence="1">Three-Cys-motif partner protein TcmP</fullName>
    </submittedName>
</protein>
<accession>A0A8J7WU09</accession>
<dbReference type="RefSeq" id="WP_211471553.1">
    <property type="nucleotide sequence ID" value="NZ_JAGSXH010000152.1"/>
</dbReference>
<dbReference type="InterPro" id="IPR031009">
    <property type="entry name" value="Tcm_partner"/>
</dbReference>
<organism evidence="1 2">
    <name type="scientific">Actinocrinis puniceicyclus</name>
    <dbReference type="NCBI Taxonomy" id="977794"/>
    <lineage>
        <taxon>Bacteria</taxon>
        <taxon>Bacillati</taxon>
        <taxon>Actinomycetota</taxon>
        <taxon>Actinomycetes</taxon>
        <taxon>Catenulisporales</taxon>
        <taxon>Actinospicaceae</taxon>
        <taxon>Actinocrinis</taxon>
    </lineage>
</organism>
<reference evidence="1" key="1">
    <citation type="submission" date="2021-04" db="EMBL/GenBank/DDBJ databases">
        <title>Genome based classification of Actinospica acidithermotolerans sp. nov., an actinobacterium isolated from an Indonesian hot spring.</title>
        <authorList>
            <person name="Kusuma A.B."/>
            <person name="Putra K.E."/>
            <person name="Nafisah S."/>
            <person name="Loh J."/>
            <person name="Nouioui I."/>
            <person name="Goodfellow M."/>
        </authorList>
    </citation>
    <scope>NUCLEOTIDE SEQUENCE</scope>
    <source>
        <strain evidence="1">DSM 45618</strain>
    </source>
</reference>
<name>A0A8J7WU09_9ACTN</name>
<proteinExistence type="predicted"/>
<evidence type="ECO:0000313" key="2">
    <source>
        <dbReference type="Proteomes" id="UP000677913"/>
    </source>
</evidence>
<sequence>MATPKEPVWKRDPHTAAKHQLLRRYLQAWCPIVLGSFGTATYLEGFAGPGIYEAGEPGSPVIAHQQISAALRSGKGHGTNMALIEESPTRLAILKEQIATKCDDNPRLKVTYRPGRCAEQMIGLLEEVGAFGKPIFAFLDSWGGPDIPFALLERIAANNGSEVLLTFGPAFLTRFGTDPQHAAKGDAQFGGTHWQGVYGQPKAQKGRHLADAYRYITLPRAGFTHTLAFEMRDEGGRGLWLIFGTKHPAGLEKMKDAMWNVDPYGGVRYVDPADPAQIALDIRPEPFTGPLRRELLARIDQEDKGATVAVLQDFALRETVYKPTHVISAVRALIQSGQLEAKTPGRLSTRTFVGRTPGAEQVQQLF</sequence>
<keyword evidence="2" id="KW-1185">Reference proteome</keyword>
<dbReference type="EMBL" id="JAGSXH010000152">
    <property type="protein sequence ID" value="MBS2966462.1"/>
    <property type="molecule type" value="Genomic_DNA"/>
</dbReference>
<evidence type="ECO:0000313" key="1">
    <source>
        <dbReference type="EMBL" id="MBS2966462.1"/>
    </source>
</evidence>
<dbReference type="NCBIfam" id="TIGR04474">
    <property type="entry name" value="tcm_partner"/>
    <property type="match status" value="1"/>
</dbReference>
<dbReference type="Proteomes" id="UP000677913">
    <property type="component" value="Unassembled WGS sequence"/>
</dbReference>